<dbReference type="PANTHER" id="PTHR35807">
    <property type="entry name" value="TRANSCRIPTIONAL REGULATOR REDD-RELATED"/>
    <property type="match status" value="1"/>
</dbReference>
<evidence type="ECO:0000259" key="6">
    <source>
        <dbReference type="SMART" id="SM00862"/>
    </source>
</evidence>
<dbReference type="Gene3D" id="1.25.40.10">
    <property type="entry name" value="Tetratricopeptide repeat domain"/>
    <property type="match status" value="2"/>
</dbReference>
<comment type="caution">
    <text evidence="8">The sequence shown here is derived from an EMBL/GenBank/DDBJ whole genome shotgun (WGS) entry which is preliminary data.</text>
</comment>
<protein>
    <submittedName>
        <fullName evidence="8">Adenylate cyclase</fullName>
    </submittedName>
</protein>
<dbReference type="OrthoDB" id="54411at2"/>
<dbReference type="InterPro" id="IPR001867">
    <property type="entry name" value="OmpR/PhoB-type_DNA-bd"/>
</dbReference>
<feature type="domain" description="OmpR/PhoB-type" evidence="6">
    <location>
        <begin position="31"/>
        <end position="105"/>
    </location>
</feature>
<dbReference type="SMART" id="SM00862">
    <property type="entry name" value="Trans_reg_C"/>
    <property type="match status" value="1"/>
</dbReference>
<dbReference type="Pfam" id="PF03704">
    <property type="entry name" value="BTAD"/>
    <property type="match status" value="1"/>
</dbReference>
<dbReference type="SUPFAM" id="SSF48452">
    <property type="entry name" value="TPR-like"/>
    <property type="match status" value="2"/>
</dbReference>
<evidence type="ECO:0000313" key="9">
    <source>
        <dbReference type="Proteomes" id="UP000478183"/>
    </source>
</evidence>
<dbReference type="Gene3D" id="3.40.50.10070">
    <property type="entry name" value="TolB, N-terminal domain"/>
    <property type="match status" value="1"/>
</dbReference>
<organism evidence="8 9">
    <name type="scientific">Paracoccus aestuariivivens</name>
    <dbReference type="NCBI Taxonomy" id="1820333"/>
    <lineage>
        <taxon>Bacteria</taxon>
        <taxon>Pseudomonadati</taxon>
        <taxon>Pseudomonadota</taxon>
        <taxon>Alphaproteobacteria</taxon>
        <taxon>Rhodobacterales</taxon>
        <taxon>Paracoccaceae</taxon>
        <taxon>Paracoccus</taxon>
    </lineage>
</organism>
<dbReference type="GO" id="GO:0000160">
    <property type="term" value="P:phosphorelay signal transduction system"/>
    <property type="evidence" value="ECO:0007669"/>
    <property type="project" value="InterPro"/>
</dbReference>
<gene>
    <name evidence="8" type="ORF">GL286_11855</name>
</gene>
<feature type="repeat" description="TPR" evidence="5">
    <location>
        <begin position="521"/>
        <end position="554"/>
    </location>
</feature>
<keyword evidence="3" id="KW-0238">DNA-binding</keyword>
<feature type="domain" description="Bacterial transcriptional activator" evidence="7">
    <location>
        <begin position="110"/>
        <end position="246"/>
    </location>
</feature>
<dbReference type="SMART" id="SM00028">
    <property type="entry name" value="TPR"/>
    <property type="match status" value="2"/>
</dbReference>
<dbReference type="InterPro" id="IPR016032">
    <property type="entry name" value="Sig_transdc_resp-reg_C-effctor"/>
</dbReference>
<keyword evidence="4" id="KW-0804">Transcription</keyword>
<evidence type="ECO:0000256" key="4">
    <source>
        <dbReference type="ARBA" id="ARBA00023163"/>
    </source>
</evidence>
<dbReference type="Proteomes" id="UP000478183">
    <property type="component" value="Unassembled WGS sequence"/>
</dbReference>
<proteinExistence type="inferred from homology"/>
<comment type="similarity">
    <text evidence="1">Belongs to the AfsR/DnrI/RedD regulatory family.</text>
</comment>
<dbReference type="SUPFAM" id="SSF46894">
    <property type="entry name" value="C-terminal effector domain of the bipartite response regulators"/>
    <property type="match status" value="1"/>
</dbReference>
<evidence type="ECO:0000259" key="7">
    <source>
        <dbReference type="SMART" id="SM01043"/>
    </source>
</evidence>
<evidence type="ECO:0000256" key="5">
    <source>
        <dbReference type="PROSITE-ProRule" id="PRU00339"/>
    </source>
</evidence>
<dbReference type="GO" id="GO:0003677">
    <property type="term" value="F:DNA binding"/>
    <property type="evidence" value="ECO:0007669"/>
    <property type="project" value="UniProtKB-KW"/>
</dbReference>
<dbReference type="EMBL" id="WMIE01000006">
    <property type="protein sequence ID" value="MTH78424.1"/>
    <property type="molecule type" value="Genomic_DNA"/>
</dbReference>
<keyword evidence="9" id="KW-1185">Reference proteome</keyword>
<dbReference type="InterPro" id="IPR011990">
    <property type="entry name" value="TPR-like_helical_dom_sf"/>
</dbReference>
<dbReference type="SMART" id="SM01043">
    <property type="entry name" value="BTAD"/>
    <property type="match status" value="1"/>
</dbReference>
<dbReference type="InterPro" id="IPR005158">
    <property type="entry name" value="BTAD"/>
</dbReference>
<evidence type="ECO:0000256" key="1">
    <source>
        <dbReference type="ARBA" id="ARBA00005820"/>
    </source>
</evidence>
<accession>A0A6L6JE29</accession>
<name>A0A6L6JE29_9RHOB</name>
<dbReference type="PANTHER" id="PTHR35807:SF1">
    <property type="entry name" value="TRANSCRIPTIONAL REGULATOR REDD"/>
    <property type="match status" value="1"/>
</dbReference>
<evidence type="ECO:0000313" key="8">
    <source>
        <dbReference type="EMBL" id="MTH78424.1"/>
    </source>
</evidence>
<keyword evidence="2" id="KW-0805">Transcription regulation</keyword>
<reference evidence="8 9" key="1">
    <citation type="submission" date="2019-11" db="EMBL/GenBank/DDBJ databases">
        <authorList>
            <person name="Dong K."/>
        </authorList>
    </citation>
    <scope>NUCLEOTIDE SEQUENCE [LARGE SCALE GENOMIC DNA]</scope>
    <source>
        <strain evidence="8 9">NBRC 111993</strain>
    </source>
</reference>
<dbReference type="InterPro" id="IPR019734">
    <property type="entry name" value="TPR_rpt"/>
</dbReference>
<dbReference type="InterPro" id="IPR051677">
    <property type="entry name" value="AfsR-DnrI-RedD_regulator"/>
</dbReference>
<keyword evidence="5" id="KW-0802">TPR repeat</keyword>
<evidence type="ECO:0000256" key="3">
    <source>
        <dbReference type="ARBA" id="ARBA00023125"/>
    </source>
</evidence>
<sequence length="655" mass="71411">MCSMPGPVLHGSNPAQIGLTLLGGFSARVDGREVTLPTAKSRLLLAYLGCSPGRLHPRGRLCGLLWEDRAEEQARGSLRNALSHLRQALGEAAVIGNREAVGLQADSVASDLSRLEALCGTGGAGPREVSTLTGTFLDGIEADGQSLGDWMDFERSRCRTLAQKLLETTALETAARDLPVAIGLARDLVALDPFREPSQRLLIRLLAESGDRAMALAQFRSCRDLLRDELGILPSPQTRALAEELADDAAAEPARPLERPDDPQLSIAVLPFADADADGDGDFFAEGLADDITTELTRHRDILVIARQSSFQFKASRPDAAAQDLGARYVLTGVVRRRAERVSLSVRLLDAATGRNFWAERYERPQSELFAMQDAVVAQILAGVDAEMRQSERERALRKPPSDLNAWELFHRGLWHTYRFHPDEAERARAIFARAAELAPDFALPQAGLAYLGLVGITWRMVPDPQATMAQAIAHGRAAVDLDATSPFAQVVLGRLLTYAGQLRSAFEHLRLARDLNPSYASTYYGLGTAHLWANEPEPALFHAERALRFSPRDPLAAMFLTVQSFAHLLLESPDIAEALARRAVLMLPREIWSHLALTCALVEQDRLGDARDVIAAAKRDLSDVSLLGIRPLSAGVTPELRERVILALKSAGMS</sequence>
<dbReference type="GO" id="GO:0006355">
    <property type="term" value="P:regulation of DNA-templated transcription"/>
    <property type="evidence" value="ECO:0007669"/>
    <property type="project" value="InterPro"/>
</dbReference>
<dbReference type="AlphaFoldDB" id="A0A6L6JE29"/>
<dbReference type="PROSITE" id="PS50005">
    <property type="entry name" value="TPR"/>
    <property type="match status" value="1"/>
</dbReference>
<evidence type="ECO:0000256" key="2">
    <source>
        <dbReference type="ARBA" id="ARBA00023015"/>
    </source>
</evidence>